<keyword evidence="3" id="KW-0472">Membrane</keyword>
<name>A0A6G7YM18_9SPHN</name>
<proteinExistence type="predicted"/>
<dbReference type="Pfam" id="PF25963">
    <property type="entry name" value="Beta-barrel_AAEA"/>
    <property type="match status" value="1"/>
</dbReference>
<evidence type="ECO:0000313" key="6">
    <source>
        <dbReference type="EMBL" id="QIK77782.1"/>
    </source>
</evidence>
<dbReference type="AlphaFoldDB" id="A0A6G7YM18"/>
<dbReference type="GO" id="GO:0055085">
    <property type="term" value="P:transmembrane transport"/>
    <property type="evidence" value="ECO:0007669"/>
    <property type="project" value="InterPro"/>
</dbReference>
<feature type="coiled-coil region" evidence="2">
    <location>
        <begin position="173"/>
        <end position="200"/>
    </location>
</feature>
<evidence type="ECO:0000256" key="2">
    <source>
        <dbReference type="SAM" id="Coils"/>
    </source>
</evidence>
<dbReference type="EMBL" id="CP049869">
    <property type="protein sequence ID" value="QIK77782.1"/>
    <property type="molecule type" value="Genomic_DNA"/>
</dbReference>
<dbReference type="Pfam" id="PF25917">
    <property type="entry name" value="BSH_RND"/>
    <property type="match status" value="1"/>
</dbReference>
<keyword evidence="2" id="KW-0175">Coiled coil</keyword>
<dbReference type="Gene3D" id="2.40.50.100">
    <property type="match status" value="1"/>
</dbReference>
<keyword evidence="7" id="KW-1185">Reference proteome</keyword>
<evidence type="ECO:0000256" key="3">
    <source>
        <dbReference type="SAM" id="Phobius"/>
    </source>
</evidence>
<dbReference type="Gene3D" id="2.40.30.170">
    <property type="match status" value="1"/>
</dbReference>
<dbReference type="InterPro" id="IPR050739">
    <property type="entry name" value="MFP"/>
</dbReference>
<dbReference type="InterPro" id="IPR058625">
    <property type="entry name" value="MdtA-like_BSH"/>
</dbReference>
<evidence type="ECO:0000313" key="7">
    <source>
        <dbReference type="Proteomes" id="UP000503222"/>
    </source>
</evidence>
<accession>A0A6G7YM18</accession>
<dbReference type="Gene3D" id="1.10.287.470">
    <property type="entry name" value="Helix hairpin bin"/>
    <property type="match status" value="1"/>
</dbReference>
<dbReference type="Proteomes" id="UP000503222">
    <property type="component" value="Chromosome"/>
</dbReference>
<dbReference type="PANTHER" id="PTHR30386">
    <property type="entry name" value="MEMBRANE FUSION SUBUNIT OF EMRAB-TOLC MULTIDRUG EFFLUX PUMP"/>
    <property type="match status" value="1"/>
</dbReference>
<protein>
    <submittedName>
        <fullName evidence="6">HlyD family secretion protein</fullName>
    </submittedName>
</protein>
<feature type="domain" description="Multidrug resistance protein MdtA-like barrel-sandwich hybrid" evidence="4">
    <location>
        <begin position="74"/>
        <end position="252"/>
    </location>
</feature>
<feature type="domain" description="p-hydroxybenzoic acid efflux pump subunit AaeA-like beta-barrel" evidence="5">
    <location>
        <begin position="265"/>
        <end position="353"/>
    </location>
</feature>
<feature type="transmembrane region" description="Helical" evidence="3">
    <location>
        <begin position="38"/>
        <end position="57"/>
    </location>
</feature>
<dbReference type="SUPFAM" id="SSF111369">
    <property type="entry name" value="HlyD-like secretion proteins"/>
    <property type="match status" value="2"/>
</dbReference>
<dbReference type="InterPro" id="IPR058634">
    <property type="entry name" value="AaeA-lik-b-barrel"/>
</dbReference>
<dbReference type="GO" id="GO:0030313">
    <property type="term" value="C:cell envelope"/>
    <property type="evidence" value="ECO:0007669"/>
    <property type="project" value="UniProtKB-SubCell"/>
</dbReference>
<dbReference type="RefSeq" id="WP_166410177.1">
    <property type="nucleotide sequence ID" value="NZ_CP049869.1"/>
</dbReference>
<evidence type="ECO:0000256" key="1">
    <source>
        <dbReference type="ARBA" id="ARBA00004196"/>
    </source>
</evidence>
<dbReference type="KEGG" id="spii:G7077_01480"/>
<evidence type="ECO:0000259" key="4">
    <source>
        <dbReference type="Pfam" id="PF25917"/>
    </source>
</evidence>
<organism evidence="6 7">
    <name type="scientific">Sphingomonas piscis</name>
    <dbReference type="NCBI Taxonomy" id="2714943"/>
    <lineage>
        <taxon>Bacteria</taxon>
        <taxon>Pseudomonadati</taxon>
        <taxon>Pseudomonadota</taxon>
        <taxon>Alphaproteobacteria</taxon>
        <taxon>Sphingomonadales</taxon>
        <taxon>Sphingomonadaceae</taxon>
        <taxon>Sphingomonas</taxon>
    </lineage>
</organism>
<evidence type="ECO:0000259" key="5">
    <source>
        <dbReference type="Pfam" id="PF25963"/>
    </source>
</evidence>
<reference evidence="6 7" key="1">
    <citation type="submission" date="2020-03" db="EMBL/GenBank/DDBJ databases">
        <title>Sphingomonas sp. nov., isolated from fish.</title>
        <authorList>
            <person name="Hyun D.-W."/>
            <person name="Bae J.-W."/>
        </authorList>
    </citation>
    <scope>NUCLEOTIDE SEQUENCE [LARGE SCALE GENOMIC DNA]</scope>
    <source>
        <strain evidence="6 7">HDW15B</strain>
    </source>
</reference>
<keyword evidence="3" id="KW-1133">Transmembrane helix</keyword>
<sequence length="357" mass="38360">MNQMKSEAMQGTPAEVDQDTVAVVEDARPKPRRNVLRLFFMLVVPALLLLAGGYFWLTSGKTVSTDNAAVKQDIVSVAAQVNGPVVEVLVENGDRVKRGQLLFRIDPQPYRVALEQAQAQLAAARLQTRQLNTQAAGTGADIIGAQAQLEIDRRALARQNELLRQGFTTRAAHDDAVAEVRKSETELQDARARAANAQAAIAPGEQPSIALAQAAVDKARLDLSRTEVRATMDGIVANADRVQLGTAVVTGVGLMSIVHGSDAWVEANFKEKDLARMLPGEPATVEIDAYPDLKIKGHVESIGAGTGAQFSVIPAQNANGNWVKVTQRVPVRIKFDEVPKRPMIAGLSANVTVRLES</sequence>
<keyword evidence="3" id="KW-0812">Transmembrane</keyword>
<comment type="subcellular location">
    <subcellularLocation>
        <location evidence="1">Cell envelope</location>
    </subcellularLocation>
</comment>
<gene>
    <name evidence="6" type="ORF">G7077_01480</name>
</gene>
<dbReference type="PANTHER" id="PTHR30386:SF19">
    <property type="entry name" value="MULTIDRUG EXPORT PROTEIN EMRA-RELATED"/>
    <property type="match status" value="1"/>
</dbReference>